<evidence type="ECO:0000256" key="2">
    <source>
        <dbReference type="ARBA" id="ARBA00022692"/>
    </source>
</evidence>
<sequence>MESIYSPDIGKLIIKVYASLLLLFGLPGNLISAIIMGGDKSNRLTTRLIIIILAIADNLVLLTAVLRYWLMEVCGWDLRSTGPLTCKMHVFAVGFSTDFAVGVLCAVAVERLLVVTLPYKASNLVTLNSVIIGMICFALSVAIKNSLHFWMMGGHKSQHSEVDSVNLYKINQTRTSGTTNTHKMLTENSIKNEPFKCTFVSEYEFIFRIFMKFDLISFAVLPYLILFTSNVIIYIKLRNQRRLMRCHANTTPMVGNTTNTNIISNSSHSSKRKLDRKSIHQLESTNQLQHGDTRCKRSTRRPEGVIKLLTALTIIHVICTLPGTIFTFLSSYFNYFHDMQKHTHDQIKYGLVMLIFTNNAINFFGYCISCTTFRQTIIRSLSHLCHWKTNCHKRKQNNEVRDNNNNNNNNNGKYKAVDEKIRGNLSLMKKQDQYT</sequence>
<feature type="transmembrane region" description="Helical" evidence="8">
    <location>
        <begin position="349"/>
        <end position="369"/>
    </location>
</feature>
<dbReference type="STRING" id="6183.A0A3Q0KN23"/>
<dbReference type="PANTHER" id="PTHR24243">
    <property type="entry name" value="G-PROTEIN COUPLED RECEPTOR"/>
    <property type="match status" value="1"/>
</dbReference>
<dbReference type="Pfam" id="PF00001">
    <property type="entry name" value="7tm_1"/>
    <property type="match status" value="1"/>
</dbReference>
<dbReference type="SUPFAM" id="SSF81321">
    <property type="entry name" value="Family A G protein-coupled receptor-like"/>
    <property type="match status" value="1"/>
</dbReference>
<dbReference type="InterPro" id="IPR017452">
    <property type="entry name" value="GPCR_Rhodpsn_7TM"/>
</dbReference>
<organism evidence="10 11">
    <name type="scientific">Schistosoma mansoni</name>
    <name type="common">Blood fluke</name>
    <dbReference type="NCBI Taxonomy" id="6183"/>
    <lineage>
        <taxon>Eukaryota</taxon>
        <taxon>Metazoa</taxon>
        <taxon>Spiralia</taxon>
        <taxon>Lophotrochozoa</taxon>
        <taxon>Platyhelminthes</taxon>
        <taxon>Trematoda</taxon>
        <taxon>Digenea</taxon>
        <taxon>Strigeidida</taxon>
        <taxon>Schistosomatoidea</taxon>
        <taxon>Schistosomatidae</taxon>
        <taxon>Schistosoma</taxon>
    </lineage>
</organism>
<keyword evidence="3 8" id="KW-1133">Transmembrane helix</keyword>
<proteinExistence type="predicted"/>
<keyword evidence="6" id="KW-0675">Receptor</keyword>
<keyword evidence="5 8" id="KW-0472">Membrane</keyword>
<evidence type="ECO:0000256" key="1">
    <source>
        <dbReference type="ARBA" id="ARBA00004141"/>
    </source>
</evidence>
<comment type="subcellular location">
    <subcellularLocation>
        <location evidence="1">Membrane</location>
        <topology evidence="1">Multi-pass membrane protein</topology>
    </subcellularLocation>
</comment>
<dbReference type="InterPro" id="IPR000276">
    <property type="entry name" value="GPCR_Rhodpsn"/>
</dbReference>
<reference evidence="10" key="1">
    <citation type="journal article" date="2012" name="PLoS Negl. Trop. Dis.">
        <title>A systematically improved high quality genome and transcriptome of the human blood fluke Schistosoma mansoni.</title>
        <authorList>
            <person name="Protasio A.V."/>
            <person name="Tsai I.J."/>
            <person name="Babbage A."/>
            <person name="Nichol S."/>
            <person name="Hunt M."/>
            <person name="Aslett M.A."/>
            <person name="De Silva N."/>
            <person name="Velarde G.S."/>
            <person name="Anderson T.J."/>
            <person name="Clark R.C."/>
            <person name="Davidson C."/>
            <person name="Dillon G.P."/>
            <person name="Holroyd N.E."/>
            <person name="LoVerde P.T."/>
            <person name="Lloyd C."/>
            <person name="McQuillan J."/>
            <person name="Oliveira G."/>
            <person name="Otto T.D."/>
            <person name="Parker-Manuel S.J."/>
            <person name="Quail M.A."/>
            <person name="Wilson R.A."/>
            <person name="Zerlotini A."/>
            <person name="Dunne D.W."/>
            <person name="Berriman M."/>
        </authorList>
    </citation>
    <scope>NUCLEOTIDE SEQUENCE [LARGE SCALE GENOMIC DNA]</scope>
    <source>
        <strain evidence="10">Puerto Rican</strain>
    </source>
</reference>
<evidence type="ECO:0000313" key="11">
    <source>
        <dbReference type="WBParaSite" id="Smp_140250.1"/>
    </source>
</evidence>
<feature type="domain" description="G-protein coupled receptors family 1 profile" evidence="9">
    <location>
        <begin position="28"/>
        <end position="366"/>
    </location>
</feature>
<keyword evidence="7" id="KW-0807">Transducer</keyword>
<evidence type="ECO:0000256" key="8">
    <source>
        <dbReference type="SAM" id="Phobius"/>
    </source>
</evidence>
<evidence type="ECO:0000256" key="3">
    <source>
        <dbReference type="ARBA" id="ARBA00022989"/>
    </source>
</evidence>
<accession>A0A3Q0KN23</accession>
<evidence type="ECO:0000256" key="4">
    <source>
        <dbReference type="ARBA" id="ARBA00023040"/>
    </source>
</evidence>
<evidence type="ECO:0000256" key="7">
    <source>
        <dbReference type="ARBA" id="ARBA00023224"/>
    </source>
</evidence>
<keyword evidence="10" id="KW-1185">Reference proteome</keyword>
<keyword evidence="2 8" id="KW-0812">Transmembrane</keyword>
<dbReference type="PROSITE" id="PS50262">
    <property type="entry name" value="G_PROTEIN_RECEP_F1_2"/>
    <property type="match status" value="1"/>
</dbReference>
<evidence type="ECO:0000256" key="5">
    <source>
        <dbReference type="ARBA" id="ARBA00023136"/>
    </source>
</evidence>
<dbReference type="Gene3D" id="1.20.1070.10">
    <property type="entry name" value="Rhodopsin 7-helix transmembrane proteins"/>
    <property type="match status" value="1"/>
</dbReference>
<dbReference type="GO" id="GO:0004930">
    <property type="term" value="F:G protein-coupled receptor activity"/>
    <property type="evidence" value="ECO:0007669"/>
    <property type="project" value="UniProtKB-KW"/>
</dbReference>
<feature type="transmembrane region" description="Helical" evidence="8">
    <location>
        <begin position="121"/>
        <end position="143"/>
    </location>
</feature>
<dbReference type="WBParaSite" id="Smp_140250.1">
    <property type="protein sequence ID" value="Smp_140250.1"/>
    <property type="gene ID" value="Smp_140250"/>
</dbReference>
<dbReference type="ExpressionAtlas" id="A0A3Q0KN23">
    <property type="expression patterns" value="baseline"/>
</dbReference>
<name>A0A3Q0KN23_SCHMA</name>
<dbReference type="GO" id="GO:0005886">
    <property type="term" value="C:plasma membrane"/>
    <property type="evidence" value="ECO:0007669"/>
    <property type="project" value="TreeGrafter"/>
</dbReference>
<feature type="transmembrane region" description="Helical" evidence="8">
    <location>
        <begin position="304"/>
        <end position="329"/>
    </location>
</feature>
<evidence type="ECO:0000259" key="9">
    <source>
        <dbReference type="PROSITE" id="PS50262"/>
    </source>
</evidence>
<feature type="transmembrane region" description="Helical" evidence="8">
    <location>
        <begin position="90"/>
        <end position="109"/>
    </location>
</feature>
<dbReference type="InParanoid" id="A0A3Q0KN23"/>
<dbReference type="AlphaFoldDB" id="A0A3Q0KN23"/>
<evidence type="ECO:0000313" key="10">
    <source>
        <dbReference type="Proteomes" id="UP000008854"/>
    </source>
</evidence>
<evidence type="ECO:0000256" key="6">
    <source>
        <dbReference type="ARBA" id="ARBA00023170"/>
    </source>
</evidence>
<feature type="transmembrane region" description="Helical" evidence="8">
    <location>
        <begin position="215"/>
        <end position="235"/>
    </location>
</feature>
<feature type="transmembrane region" description="Helical" evidence="8">
    <location>
        <begin position="48"/>
        <end position="70"/>
    </location>
</feature>
<dbReference type="PRINTS" id="PR00237">
    <property type="entry name" value="GPCRRHODOPSN"/>
</dbReference>
<reference evidence="11" key="2">
    <citation type="submission" date="2018-12" db="UniProtKB">
        <authorList>
            <consortium name="WormBaseParasite"/>
        </authorList>
    </citation>
    <scope>IDENTIFICATION</scope>
    <source>
        <strain evidence="11">Puerto Rican</strain>
    </source>
</reference>
<protein>
    <submittedName>
        <fullName evidence="11">Putative g-protein coupled receptor</fullName>
    </submittedName>
</protein>
<keyword evidence="4" id="KW-0297">G-protein coupled receptor</keyword>
<dbReference type="Proteomes" id="UP000008854">
    <property type="component" value="Unassembled WGS sequence"/>
</dbReference>
<dbReference type="PANTHER" id="PTHR24243:SF230">
    <property type="entry name" value="G-PROTEIN COUPLED RECEPTORS FAMILY 1 PROFILE DOMAIN-CONTAINING PROTEIN"/>
    <property type="match status" value="1"/>
</dbReference>
<feature type="transmembrane region" description="Helical" evidence="8">
    <location>
        <begin position="12"/>
        <end position="36"/>
    </location>
</feature>